<evidence type="ECO:0000259" key="2">
    <source>
        <dbReference type="Pfam" id="PF22936"/>
    </source>
</evidence>
<proteinExistence type="predicted"/>
<evidence type="ECO:0000313" key="4">
    <source>
        <dbReference type="Proteomes" id="UP001318860"/>
    </source>
</evidence>
<comment type="caution">
    <text evidence="3">The sequence shown here is derived from an EMBL/GenBank/DDBJ whole genome shotgun (WGS) entry which is preliminary data.</text>
</comment>
<protein>
    <recommendedName>
        <fullName evidence="2">Retrovirus-related Pol polyprotein from transposon TNT 1-94-like beta-barrel domain-containing protein</fullName>
    </recommendedName>
</protein>
<dbReference type="PANTHER" id="PTHR42648">
    <property type="entry name" value="TRANSPOSASE, PUTATIVE-RELATED"/>
    <property type="match status" value="1"/>
</dbReference>
<dbReference type="InterPro" id="IPR012337">
    <property type="entry name" value="RNaseH-like_sf"/>
</dbReference>
<dbReference type="SUPFAM" id="SSF53098">
    <property type="entry name" value="Ribonuclease H-like"/>
    <property type="match status" value="1"/>
</dbReference>
<keyword evidence="1" id="KW-0645">Protease</keyword>
<organism evidence="3 4">
    <name type="scientific">Rehmannia glutinosa</name>
    <name type="common">Chinese foxglove</name>
    <dbReference type="NCBI Taxonomy" id="99300"/>
    <lineage>
        <taxon>Eukaryota</taxon>
        <taxon>Viridiplantae</taxon>
        <taxon>Streptophyta</taxon>
        <taxon>Embryophyta</taxon>
        <taxon>Tracheophyta</taxon>
        <taxon>Spermatophyta</taxon>
        <taxon>Magnoliopsida</taxon>
        <taxon>eudicotyledons</taxon>
        <taxon>Gunneridae</taxon>
        <taxon>Pentapetalae</taxon>
        <taxon>asterids</taxon>
        <taxon>lamiids</taxon>
        <taxon>Lamiales</taxon>
        <taxon>Orobanchaceae</taxon>
        <taxon>Rehmannieae</taxon>
        <taxon>Rehmannia</taxon>
    </lineage>
</organism>
<accession>A0ABR0X559</accession>
<evidence type="ECO:0000313" key="3">
    <source>
        <dbReference type="EMBL" id="KAK6153634.1"/>
    </source>
</evidence>
<reference evidence="3 4" key="1">
    <citation type="journal article" date="2021" name="Comput. Struct. Biotechnol. J.">
        <title>De novo genome assembly of the potent medicinal plant Rehmannia glutinosa using nanopore technology.</title>
        <authorList>
            <person name="Ma L."/>
            <person name="Dong C."/>
            <person name="Song C."/>
            <person name="Wang X."/>
            <person name="Zheng X."/>
            <person name="Niu Y."/>
            <person name="Chen S."/>
            <person name="Feng W."/>
        </authorList>
    </citation>
    <scope>NUCLEOTIDE SEQUENCE [LARGE SCALE GENOMIC DNA]</scope>
    <source>
        <strain evidence="3">DH-2019</strain>
    </source>
</reference>
<dbReference type="PANTHER" id="PTHR42648:SF28">
    <property type="entry name" value="TRANSPOSON-ENCODED PROTEIN WITH RIBONUCLEASE H-LIKE AND RETROVIRUS ZINC FINGER-LIKE DOMAINS"/>
    <property type="match status" value="1"/>
</dbReference>
<dbReference type="InterPro" id="IPR054722">
    <property type="entry name" value="PolX-like_BBD"/>
</dbReference>
<feature type="domain" description="Retrovirus-related Pol polyprotein from transposon TNT 1-94-like beta-barrel" evidence="2">
    <location>
        <begin position="1"/>
        <end position="49"/>
    </location>
</feature>
<dbReference type="InterPro" id="IPR039537">
    <property type="entry name" value="Retrotran_Ty1/copia-like"/>
</dbReference>
<evidence type="ECO:0000256" key="1">
    <source>
        <dbReference type="ARBA" id="ARBA00022670"/>
    </source>
</evidence>
<keyword evidence="4" id="KW-1185">Reference proteome</keyword>
<name>A0ABR0X559_REHGL</name>
<gene>
    <name evidence="3" type="ORF">DH2020_013273</name>
</gene>
<dbReference type="EMBL" id="JABTTQ020000006">
    <property type="protein sequence ID" value="KAK6153634.1"/>
    <property type="molecule type" value="Genomic_DNA"/>
</dbReference>
<sequence length="170" mass="19087">MANEKKCEVLGIGDICLKFESGYTYTLKNVRHVPDLCNNLISCAALENDELEGRFGNGVMKILKGSLVIFKVVKRNNFKGLEIRIKSGRFGSDVLSCLPFCDSCVLGKQHKVKFPVSPFPNQSVCTDILEYLHADVWGPSSEPTQGGNKYFLSIIDDFSRKVWVFLMKNK</sequence>
<dbReference type="InterPro" id="IPR036397">
    <property type="entry name" value="RNaseH_sf"/>
</dbReference>
<dbReference type="Pfam" id="PF22936">
    <property type="entry name" value="Pol_BBD"/>
    <property type="match status" value="1"/>
</dbReference>
<dbReference type="Proteomes" id="UP001318860">
    <property type="component" value="Unassembled WGS sequence"/>
</dbReference>
<dbReference type="Gene3D" id="3.30.420.10">
    <property type="entry name" value="Ribonuclease H-like superfamily/Ribonuclease H"/>
    <property type="match status" value="1"/>
</dbReference>
<keyword evidence="1" id="KW-0378">Hydrolase</keyword>